<dbReference type="InterPro" id="IPR021190">
    <property type="entry name" value="Pept_M10A"/>
</dbReference>
<sequence length="439" mass="48753">MLRPHIHKAAALLKAIPRPLYRQGSYPAIETTIPKEPEQMIRKNHLDFQSPGLAALLCVILLFTKLVCGYEHGSSLDGHLTGPPPQFDDTDQHPLTNTEAHEAPQALEALKQYMQQYGYLNANRESTSPILKEMSDAIGLLQKSLALPVTKKLDAVTYSAVGEPRCGHPDYVQSRCHSTPRKFTAVDVINASEDDLTTAEFSNHGDHVTSENEVIAGSGTLRKVTRFAYFPGNPRWNSRFKLTWALSPSMVTQRLSRDDIRSAFTHAFQLWAATVSMFNFTEVQDYHSADVKICFVAGEHGDAQNFDGVLGIIAHAFSPEDGRVHFDDAEFWSVDVNSDKSPQALDLTSVAIHEVGHVIGLAHSPMKKSVMFPSISPRHTKRELSDDDVQGVRQLYGLAAVNAPPPHFAVDHANTVRLNLSSQIFLLFLNFISLMRKHV</sequence>
<dbReference type="GO" id="GO:0030574">
    <property type="term" value="P:collagen catabolic process"/>
    <property type="evidence" value="ECO:0000318"/>
    <property type="project" value="GO_Central"/>
</dbReference>
<dbReference type="PANTHER" id="PTHR10201:SF272">
    <property type="entry name" value="METALLOENDOPROTEINASE 5-MMP"/>
    <property type="match status" value="1"/>
</dbReference>
<feature type="binding site" evidence="7">
    <location>
        <position position="353"/>
    </location>
    <ligand>
        <name>Zn(2+)</name>
        <dbReference type="ChEBI" id="CHEBI:29105"/>
        <label>2</label>
        <note>catalytic</note>
    </ligand>
</feature>
<evidence type="ECO:0000256" key="6">
    <source>
        <dbReference type="PIRSR" id="PIRSR621190-1"/>
    </source>
</evidence>
<dbReference type="STRING" id="3218.A0A2K1KEN1"/>
<dbReference type="PaxDb" id="3218-PP1S252_23V6.1"/>
<evidence type="ECO:0000256" key="5">
    <source>
        <dbReference type="ARBA" id="ARBA00023049"/>
    </source>
</evidence>
<evidence type="ECO:0000313" key="11">
    <source>
        <dbReference type="Proteomes" id="UP000006727"/>
    </source>
</evidence>
<dbReference type="GO" id="GO:0031012">
    <property type="term" value="C:extracellular matrix"/>
    <property type="evidence" value="ECO:0007669"/>
    <property type="project" value="InterPro"/>
</dbReference>
<reference evidence="10" key="3">
    <citation type="submission" date="2020-12" db="UniProtKB">
        <authorList>
            <consortium name="EnsemblPlants"/>
        </authorList>
    </citation>
    <scope>IDENTIFICATION</scope>
</reference>
<feature type="binding site" evidence="7">
    <location>
        <position position="330"/>
    </location>
    <ligand>
        <name>Ca(2+)</name>
        <dbReference type="ChEBI" id="CHEBI:29108"/>
        <label>1</label>
    </ligand>
</feature>
<dbReference type="SUPFAM" id="SSF55486">
    <property type="entry name" value="Metalloproteases ('zincins'), catalytic domain"/>
    <property type="match status" value="1"/>
</dbReference>
<reference evidence="9 11" key="1">
    <citation type="journal article" date="2008" name="Science">
        <title>The Physcomitrella genome reveals evolutionary insights into the conquest of land by plants.</title>
        <authorList>
            <person name="Rensing S."/>
            <person name="Lang D."/>
            <person name="Zimmer A."/>
            <person name="Terry A."/>
            <person name="Salamov A."/>
            <person name="Shapiro H."/>
            <person name="Nishiyama T."/>
            <person name="Perroud P.-F."/>
            <person name="Lindquist E."/>
            <person name="Kamisugi Y."/>
            <person name="Tanahashi T."/>
            <person name="Sakakibara K."/>
            <person name="Fujita T."/>
            <person name="Oishi K."/>
            <person name="Shin-I T."/>
            <person name="Kuroki Y."/>
            <person name="Toyoda A."/>
            <person name="Suzuki Y."/>
            <person name="Hashimoto A."/>
            <person name="Yamaguchi K."/>
            <person name="Sugano A."/>
            <person name="Kohara Y."/>
            <person name="Fujiyama A."/>
            <person name="Anterola A."/>
            <person name="Aoki S."/>
            <person name="Ashton N."/>
            <person name="Barbazuk W.B."/>
            <person name="Barker E."/>
            <person name="Bennetzen J."/>
            <person name="Bezanilla M."/>
            <person name="Blankenship R."/>
            <person name="Cho S.H."/>
            <person name="Dutcher S."/>
            <person name="Estelle M."/>
            <person name="Fawcett J.A."/>
            <person name="Gundlach H."/>
            <person name="Hanada K."/>
            <person name="Heyl A."/>
            <person name="Hicks K.A."/>
            <person name="Hugh J."/>
            <person name="Lohr M."/>
            <person name="Mayer K."/>
            <person name="Melkozernov A."/>
            <person name="Murata T."/>
            <person name="Nelson D."/>
            <person name="Pils B."/>
            <person name="Prigge M."/>
            <person name="Reiss B."/>
            <person name="Renner T."/>
            <person name="Rombauts S."/>
            <person name="Rushton P."/>
            <person name="Sanderfoot A."/>
            <person name="Schween G."/>
            <person name="Shiu S.-H."/>
            <person name="Stueber K."/>
            <person name="Theodoulou F.L."/>
            <person name="Tu H."/>
            <person name="Van de Peer Y."/>
            <person name="Verrier P.J."/>
            <person name="Waters E."/>
            <person name="Wood A."/>
            <person name="Yang L."/>
            <person name="Cove D."/>
            <person name="Cuming A."/>
            <person name="Hasebe M."/>
            <person name="Lucas S."/>
            <person name="Mishler D.B."/>
            <person name="Reski R."/>
            <person name="Grigoriev I."/>
            <person name="Quatrano R.S."/>
            <person name="Boore J.L."/>
        </authorList>
    </citation>
    <scope>NUCLEOTIDE SEQUENCE [LARGE SCALE GENOMIC DNA]</scope>
    <source>
        <strain evidence="10 11">cv. Gransden 2004</strain>
    </source>
</reference>
<feature type="binding site" evidence="7">
    <location>
        <position position="330"/>
    </location>
    <ligand>
        <name>Ca(2+)</name>
        <dbReference type="ChEBI" id="CHEBI:29108"/>
        <label>3</label>
    </ligand>
</feature>
<feature type="domain" description="Peptidase metallopeptidase" evidence="8">
    <location>
        <begin position="232"/>
        <end position="398"/>
    </location>
</feature>
<dbReference type="FunCoup" id="A0A2K1KEN1">
    <property type="interactions" value="24"/>
</dbReference>
<keyword evidence="7" id="KW-0106">Calcium</keyword>
<gene>
    <name evidence="9" type="ORF">PHYPA_008610</name>
</gene>
<feature type="binding site" evidence="7">
    <location>
        <position position="357"/>
    </location>
    <ligand>
        <name>Zn(2+)</name>
        <dbReference type="ChEBI" id="CHEBI:29105"/>
        <label>2</label>
        <note>catalytic</note>
    </ligand>
</feature>
<evidence type="ECO:0000256" key="7">
    <source>
        <dbReference type="PIRSR" id="PIRSR621190-2"/>
    </source>
</evidence>
<keyword evidence="11" id="KW-1185">Reference proteome</keyword>
<comment type="cofactor">
    <cofactor evidence="7">
        <name>Zn(2+)</name>
        <dbReference type="ChEBI" id="CHEBI:29105"/>
    </cofactor>
    <text evidence="7">Binds 2 Zn(2+) ions per subunit.</text>
</comment>
<dbReference type="InterPro" id="IPR001818">
    <property type="entry name" value="Pept_M10_metallopeptidase"/>
</dbReference>
<dbReference type="Proteomes" id="UP000006727">
    <property type="component" value="Chromosome 6"/>
</dbReference>
<feature type="binding site" evidence="7">
    <location>
        <position position="371"/>
    </location>
    <ligand>
        <name>Zn(2+)</name>
        <dbReference type="ChEBI" id="CHEBI:29105"/>
        <label>2</label>
        <note>catalytic</note>
    </ligand>
</feature>
<proteinExistence type="predicted"/>
<dbReference type="GO" id="GO:0008270">
    <property type="term" value="F:zinc ion binding"/>
    <property type="evidence" value="ECO:0007669"/>
    <property type="project" value="InterPro"/>
</dbReference>
<dbReference type="EMBL" id="ABEU02000006">
    <property type="protein sequence ID" value="PNR52236.1"/>
    <property type="molecule type" value="Genomic_DNA"/>
</dbReference>
<reference evidence="9 11" key="2">
    <citation type="journal article" date="2018" name="Plant J.">
        <title>The Physcomitrella patens chromosome-scale assembly reveals moss genome structure and evolution.</title>
        <authorList>
            <person name="Lang D."/>
            <person name="Ullrich K.K."/>
            <person name="Murat F."/>
            <person name="Fuchs J."/>
            <person name="Jenkins J."/>
            <person name="Haas F.B."/>
            <person name="Piednoel M."/>
            <person name="Gundlach H."/>
            <person name="Van Bel M."/>
            <person name="Meyberg R."/>
            <person name="Vives C."/>
            <person name="Morata J."/>
            <person name="Symeonidi A."/>
            <person name="Hiss M."/>
            <person name="Muchero W."/>
            <person name="Kamisugi Y."/>
            <person name="Saleh O."/>
            <person name="Blanc G."/>
            <person name="Decker E.L."/>
            <person name="van Gessel N."/>
            <person name="Grimwood J."/>
            <person name="Hayes R.D."/>
            <person name="Graham S.W."/>
            <person name="Gunter L.E."/>
            <person name="McDaniel S.F."/>
            <person name="Hoernstein S.N.W."/>
            <person name="Larsson A."/>
            <person name="Li F.W."/>
            <person name="Perroud P.F."/>
            <person name="Phillips J."/>
            <person name="Ranjan P."/>
            <person name="Rokshar D.S."/>
            <person name="Rothfels C.J."/>
            <person name="Schneider L."/>
            <person name="Shu S."/>
            <person name="Stevenson D.W."/>
            <person name="Thummler F."/>
            <person name="Tillich M."/>
            <person name="Villarreal Aguilar J.C."/>
            <person name="Widiez T."/>
            <person name="Wong G.K."/>
            <person name="Wymore A."/>
            <person name="Zhang Y."/>
            <person name="Zimmer A.D."/>
            <person name="Quatrano R.S."/>
            <person name="Mayer K.F.X."/>
            <person name="Goodstein D."/>
            <person name="Casacuberta J.M."/>
            <person name="Vandepoele K."/>
            <person name="Reski R."/>
            <person name="Cuming A.C."/>
            <person name="Tuskan G.A."/>
            <person name="Maumus F."/>
            <person name="Salse J."/>
            <person name="Schmutz J."/>
            <person name="Rensing S.A."/>
        </authorList>
    </citation>
    <scope>NUCLEOTIDE SEQUENCE [LARGE SCALE GENOMIC DNA]</scope>
    <source>
        <strain evidence="10 11">cv. Gransden 2004</strain>
    </source>
</reference>
<keyword evidence="5" id="KW-0482">Metalloprotease</keyword>
<feature type="binding site" evidence="7">
    <location>
        <position position="327"/>
    </location>
    <ligand>
        <name>Ca(2+)</name>
        <dbReference type="ChEBI" id="CHEBI:29108"/>
        <label>3</label>
    </ligand>
</feature>
<dbReference type="GO" id="GO:0004222">
    <property type="term" value="F:metalloendopeptidase activity"/>
    <property type="evidence" value="ECO:0000318"/>
    <property type="project" value="GO_Central"/>
</dbReference>
<evidence type="ECO:0000256" key="4">
    <source>
        <dbReference type="ARBA" id="ARBA00022833"/>
    </source>
</evidence>
<feature type="binding site" evidence="7">
    <location>
        <position position="363"/>
    </location>
    <ligand>
        <name>Zn(2+)</name>
        <dbReference type="ChEBI" id="CHEBI:29105"/>
        <label>2</label>
        <note>catalytic</note>
    </ligand>
</feature>
<name>A0A2K1KEN1_PHYPA</name>
<dbReference type="InParanoid" id="A0A2K1KEN1"/>
<dbReference type="Gramene" id="Pp3c6_6760V3.1">
    <property type="protein sequence ID" value="PAC:32976564.CDS.1"/>
    <property type="gene ID" value="Pp3c6_6760"/>
</dbReference>
<keyword evidence="3" id="KW-0378">Hydrolase</keyword>
<feature type="binding site" evidence="7">
    <location>
        <position position="300"/>
    </location>
    <ligand>
        <name>Zn(2+)</name>
        <dbReference type="ChEBI" id="CHEBI:29105"/>
        <label>1</label>
    </ligand>
</feature>
<dbReference type="EnsemblPlants" id="Pp3c6_6760V3.1">
    <property type="protein sequence ID" value="PAC:32976564.CDS.1"/>
    <property type="gene ID" value="Pp3c6_6760"/>
</dbReference>
<feature type="binding site" evidence="7">
    <location>
        <position position="308"/>
    </location>
    <ligand>
        <name>Ca(2+)</name>
        <dbReference type="ChEBI" id="CHEBI:29108"/>
        <label>3</label>
    </ligand>
</feature>
<dbReference type="OMA" id="NTEAHEA"/>
<feature type="active site" evidence="6">
    <location>
        <position position="354"/>
    </location>
</feature>
<dbReference type="PANTHER" id="PTHR10201">
    <property type="entry name" value="MATRIX METALLOPROTEINASE"/>
    <property type="match status" value="1"/>
</dbReference>
<feature type="binding site" evidence="7">
    <location>
        <position position="307"/>
    </location>
    <ligand>
        <name>Ca(2+)</name>
        <dbReference type="ChEBI" id="CHEBI:29108"/>
        <label>3</label>
    </ligand>
</feature>
<organism evidence="9">
    <name type="scientific">Physcomitrium patens</name>
    <name type="common">Spreading-leaved earth moss</name>
    <name type="synonym">Physcomitrella patens</name>
    <dbReference type="NCBI Taxonomy" id="3218"/>
    <lineage>
        <taxon>Eukaryota</taxon>
        <taxon>Viridiplantae</taxon>
        <taxon>Streptophyta</taxon>
        <taxon>Embryophyta</taxon>
        <taxon>Bryophyta</taxon>
        <taxon>Bryophytina</taxon>
        <taxon>Bryopsida</taxon>
        <taxon>Funariidae</taxon>
        <taxon>Funariales</taxon>
        <taxon>Funariaceae</taxon>
        <taxon>Physcomitrium</taxon>
    </lineage>
</organism>
<keyword evidence="2 7" id="KW-0479">Metal-binding</keyword>
<dbReference type="InterPro" id="IPR036365">
    <property type="entry name" value="PGBD-like_sf"/>
</dbReference>
<dbReference type="AlphaFoldDB" id="A0A2K1KEN1"/>
<dbReference type="CDD" id="cd04278">
    <property type="entry name" value="ZnMc_MMP"/>
    <property type="match status" value="1"/>
</dbReference>
<dbReference type="Pfam" id="PF00413">
    <property type="entry name" value="Peptidase_M10"/>
    <property type="match status" value="1"/>
</dbReference>
<dbReference type="InterPro" id="IPR006026">
    <property type="entry name" value="Peptidase_Metallo"/>
</dbReference>
<dbReference type="InterPro" id="IPR033739">
    <property type="entry name" value="M10A_MMP"/>
</dbReference>
<evidence type="ECO:0000256" key="1">
    <source>
        <dbReference type="ARBA" id="ARBA00022670"/>
    </source>
</evidence>
<evidence type="ECO:0000256" key="3">
    <source>
        <dbReference type="ARBA" id="ARBA00022801"/>
    </source>
</evidence>
<dbReference type="GO" id="GO:0030198">
    <property type="term" value="P:extracellular matrix organization"/>
    <property type="evidence" value="ECO:0000318"/>
    <property type="project" value="GO_Central"/>
</dbReference>
<evidence type="ECO:0000256" key="2">
    <source>
        <dbReference type="ARBA" id="ARBA00022723"/>
    </source>
</evidence>
<dbReference type="Gene3D" id="3.40.390.10">
    <property type="entry name" value="Collagenase (Catalytic Domain)"/>
    <property type="match status" value="1"/>
</dbReference>
<dbReference type="SUPFAM" id="SSF47090">
    <property type="entry name" value="PGBD-like"/>
    <property type="match status" value="1"/>
</dbReference>
<dbReference type="InterPro" id="IPR024079">
    <property type="entry name" value="MetalloPept_cat_dom_sf"/>
</dbReference>
<dbReference type="SMART" id="SM00235">
    <property type="entry name" value="ZnMc"/>
    <property type="match status" value="1"/>
</dbReference>
<dbReference type="GO" id="GO:0006508">
    <property type="term" value="P:proteolysis"/>
    <property type="evidence" value="ECO:0007669"/>
    <property type="project" value="UniProtKB-KW"/>
</dbReference>
<evidence type="ECO:0000313" key="10">
    <source>
        <dbReference type="EnsemblPlants" id="PAC:32976564.CDS.1"/>
    </source>
</evidence>
<evidence type="ECO:0000313" key="9">
    <source>
        <dbReference type="EMBL" id="PNR52236.1"/>
    </source>
</evidence>
<comment type="cofactor">
    <cofactor evidence="7">
        <name>Ca(2+)</name>
        <dbReference type="ChEBI" id="CHEBI:29108"/>
    </cofactor>
    <text evidence="7">Can bind about 5 Ca(2+) ions per subunit.</text>
</comment>
<keyword evidence="1" id="KW-0645">Protease</keyword>
<accession>A0A2K1KEN1</accession>
<feature type="binding site" evidence="7">
    <location>
        <position position="325"/>
    </location>
    <ligand>
        <name>Zn(2+)</name>
        <dbReference type="ChEBI" id="CHEBI:29105"/>
        <label>1</label>
    </ligand>
</feature>
<protein>
    <recommendedName>
        <fullName evidence="8">Peptidase metallopeptidase domain-containing protein</fullName>
    </recommendedName>
</protein>
<feature type="binding site" evidence="7">
    <location>
        <position position="315"/>
    </location>
    <ligand>
        <name>Zn(2+)</name>
        <dbReference type="ChEBI" id="CHEBI:29105"/>
        <label>1</label>
    </ligand>
</feature>
<evidence type="ECO:0000259" key="8">
    <source>
        <dbReference type="SMART" id="SM00235"/>
    </source>
</evidence>
<feature type="binding site" evidence="7">
    <location>
        <position position="290"/>
    </location>
    <ligand>
        <name>Ca(2+)</name>
        <dbReference type="ChEBI" id="CHEBI:29108"/>
        <label>2</label>
    </ligand>
</feature>
<dbReference type="PRINTS" id="PR00138">
    <property type="entry name" value="MATRIXIN"/>
</dbReference>
<feature type="binding site" evidence="7">
    <location>
        <position position="328"/>
    </location>
    <ligand>
        <name>Ca(2+)</name>
        <dbReference type="ChEBI" id="CHEBI:29108"/>
        <label>1</label>
    </ligand>
</feature>
<keyword evidence="4 7" id="KW-0862">Zinc</keyword>
<feature type="binding site" evidence="7">
    <location>
        <position position="302"/>
    </location>
    <ligand>
        <name>Zn(2+)</name>
        <dbReference type="ChEBI" id="CHEBI:29105"/>
        <label>1</label>
    </ligand>
</feature>